<dbReference type="SUPFAM" id="SSF48452">
    <property type="entry name" value="TPR-like"/>
    <property type="match status" value="1"/>
</dbReference>
<reference evidence="1 2" key="1">
    <citation type="submission" date="2016-07" db="EMBL/GenBank/DDBJ databases">
        <title>Pervasive Adenine N6-methylation of Active Genes in Fungi.</title>
        <authorList>
            <consortium name="DOE Joint Genome Institute"/>
            <person name="Mondo S.J."/>
            <person name="Dannebaum R.O."/>
            <person name="Kuo R.C."/>
            <person name="Labutti K."/>
            <person name="Haridas S."/>
            <person name="Kuo A."/>
            <person name="Salamov A."/>
            <person name="Ahrendt S.R."/>
            <person name="Lipzen A."/>
            <person name="Sullivan W."/>
            <person name="Andreopoulos W.B."/>
            <person name="Clum A."/>
            <person name="Lindquist E."/>
            <person name="Daum C."/>
            <person name="Ramamoorthy G.K."/>
            <person name="Gryganskyi A."/>
            <person name="Culley D."/>
            <person name="Magnuson J.K."/>
            <person name="James T.Y."/>
            <person name="O'Malley M.A."/>
            <person name="Stajich J.E."/>
            <person name="Spatafora J.W."/>
            <person name="Visel A."/>
            <person name="Grigoriev I.V."/>
        </authorList>
    </citation>
    <scope>NUCLEOTIDE SEQUENCE [LARGE SCALE GENOMIC DNA]</scope>
    <source>
        <strain evidence="1 2">NRRL 1336</strain>
    </source>
</reference>
<evidence type="ECO:0000313" key="2">
    <source>
        <dbReference type="Proteomes" id="UP000193560"/>
    </source>
</evidence>
<sequence>MFDSIHQVRQAMDLFLNSYTAECEALLLPKRNASMYHSLGYAFILSLKAILTYQRVDIEAALDAMKHAYLVADKLRKRDSFWKNTAHSLISTYSIQEIKEMTPIQRHAELVFAETYLMKAGLQIVYEESFVAFLREGIKMHTSHQIYKGLERYLLHVQKEASLGKDIMEYGMDAHLASGIAFGMGCFNLALSMLPEFVLKLAEFVGFQGDRGLGMWYLKSIGGWDAYNKNEKQKQRMAPELQKPQEGLRRQFCDMMLMMYNIVLAKLTPVSHVDLPLSDLILQYNLKLYPQGMVFLTLNGRRLATQRQLSEAKIYYQKAIDSQDYMKQLHHISYWELGFIALLEQDWKKAHQLFQKLNKESNWSKAVYTYLQGMALYLYATHDMNPGDSRKQLILKSAELMALVTKAKQKIAGKSIFIEKFVARKSRKFELQGNRLLFPDLEIIHAFSGLEMLTVPLMRKNLDRINAMLIRLSSSHSFYVYDDISLCHFLRASILRQLLEQDDDGNVVEWKEMQRESIRIVMALADKIQLDHWLYYFTIYEEALMLMMEGDYDQARKKILYLLQRTEKHDFNVGAGQRAKNKYSMENALILKCHNCLGVITELSS</sequence>
<dbReference type="Proteomes" id="UP000193560">
    <property type="component" value="Unassembled WGS sequence"/>
</dbReference>
<dbReference type="AlphaFoldDB" id="A0A1X2IKY5"/>
<comment type="caution">
    <text evidence="1">The sequence shown here is derived from an EMBL/GenBank/DDBJ whole genome shotgun (WGS) entry which is preliminary data.</text>
</comment>
<keyword evidence="2" id="KW-1185">Reference proteome</keyword>
<gene>
    <name evidence="1" type="ORF">BCR42DRAFT_324425</name>
</gene>
<protein>
    <submittedName>
        <fullName evidence="1">Uncharacterized protein</fullName>
    </submittedName>
</protein>
<dbReference type="GO" id="GO:0005829">
    <property type="term" value="C:cytosol"/>
    <property type="evidence" value="ECO:0007669"/>
    <property type="project" value="TreeGrafter"/>
</dbReference>
<proteinExistence type="predicted"/>
<dbReference type="InterPro" id="IPR019412">
    <property type="entry name" value="IML2/TPR_39"/>
</dbReference>
<dbReference type="OrthoDB" id="43460at2759"/>
<dbReference type="InterPro" id="IPR011990">
    <property type="entry name" value="TPR-like_helical_dom_sf"/>
</dbReference>
<dbReference type="PANTHER" id="PTHR31859">
    <property type="entry name" value="TETRATRICOPEPTIDE REPEAT PROTEIN 39 FAMILY MEMBER"/>
    <property type="match status" value="1"/>
</dbReference>
<accession>A0A1X2IKY5</accession>
<dbReference type="PANTHER" id="PTHR31859:SF1">
    <property type="entry name" value="TETRATRICOPEPTIDE REPEAT PROTEIN 39C"/>
    <property type="match status" value="1"/>
</dbReference>
<evidence type="ECO:0000313" key="1">
    <source>
        <dbReference type="EMBL" id="ORZ18462.1"/>
    </source>
</evidence>
<organism evidence="1 2">
    <name type="scientific">Absidia repens</name>
    <dbReference type="NCBI Taxonomy" id="90262"/>
    <lineage>
        <taxon>Eukaryota</taxon>
        <taxon>Fungi</taxon>
        <taxon>Fungi incertae sedis</taxon>
        <taxon>Mucoromycota</taxon>
        <taxon>Mucoromycotina</taxon>
        <taxon>Mucoromycetes</taxon>
        <taxon>Mucorales</taxon>
        <taxon>Cunninghamellaceae</taxon>
        <taxon>Absidia</taxon>
    </lineage>
</organism>
<dbReference type="EMBL" id="MCGE01000008">
    <property type="protein sequence ID" value="ORZ18462.1"/>
    <property type="molecule type" value="Genomic_DNA"/>
</dbReference>
<name>A0A1X2IKY5_9FUNG</name>
<dbReference type="GO" id="GO:0005741">
    <property type="term" value="C:mitochondrial outer membrane"/>
    <property type="evidence" value="ECO:0007669"/>
    <property type="project" value="TreeGrafter"/>
</dbReference>
<dbReference type="Pfam" id="PF10300">
    <property type="entry name" value="Iml2-TPR_39"/>
    <property type="match status" value="2"/>
</dbReference>
<dbReference type="GO" id="GO:0005634">
    <property type="term" value="C:nucleus"/>
    <property type="evidence" value="ECO:0007669"/>
    <property type="project" value="TreeGrafter"/>
</dbReference>